<sequence length="102" mass="11550">GCQPSLEIRNHPVFGNKSTGSVLICNGTQFVPYYRFVERIFSLMNAKWSDVRNKCSTALIKAELIVSLNYDMPCSEFYSAALKNKRLLLLQEAKRNTNGSNE</sequence>
<accession>A0A7T8KAX9</accession>
<protein>
    <submittedName>
        <fullName evidence="1">Uncharacterized protein</fullName>
    </submittedName>
</protein>
<evidence type="ECO:0000313" key="1">
    <source>
        <dbReference type="EMBL" id="QQP51941.1"/>
    </source>
</evidence>
<proteinExistence type="predicted"/>
<name>A0A7T8KAX9_CALRO</name>
<feature type="non-terminal residue" evidence="1">
    <location>
        <position position="1"/>
    </location>
</feature>
<reference evidence="2" key="1">
    <citation type="submission" date="2021-01" db="EMBL/GenBank/DDBJ databases">
        <title>Caligus Genome Assembly.</title>
        <authorList>
            <person name="Gallardo-Escarate C."/>
        </authorList>
    </citation>
    <scope>NUCLEOTIDE SEQUENCE [LARGE SCALE GENOMIC DNA]</scope>
</reference>
<dbReference type="AlphaFoldDB" id="A0A7T8KAX9"/>
<evidence type="ECO:0000313" key="2">
    <source>
        <dbReference type="Proteomes" id="UP000595437"/>
    </source>
</evidence>
<gene>
    <name evidence="1" type="ORF">FKW44_013438</name>
</gene>
<keyword evidence="2" id="KW-1185">Reference proteome</keyword>
<dbReference type="OrthoDB" id="6159421at2759"/>
<organism evidence="1 2">
    <name type="scientific">Caligus rogercresseyi</name>
    <name type="common">Sea louse</name>
    <dbReference type="NCBI Taxonomy" id="217165"/>
    <lineage>
        <taxon>Eukaryota</taxon>
        <taxon>Metazoa</taxon>
        <taxon>Ecdysozoa</taxon>
        <taxon>Arthropoda</taxon>
        <taxon>Crustacea</taxon>
        <taxon>Multicrustacea</taxon>
        <taxon>Hexanauplia</taxon>
        <taxon>Copepoda</taxon>
        <taxon>Siphonostomatoida</taxon>
        <taxon>Caligidae</taxon>
        <taxon>Caligus</taxon>
    </lineage>
</organism>
<dbReference type="EMBL" id="CP045897">
    <property type="protein sequence ID" value="QQP51941.1"/>
    <property type="molecule type" value="Genomic_DNA"/>
</dbReference>
<dbReference type="Proteomes" id="UP000595437">
    <property type="component" value="Chromosome 8"/>
</dbReference>